<accession>A0ABR1PCL3</accession>
<feature type="chain" id="PRO_5046107353" evidence="3">
    <location>
        <begin position="19"/>
        <end position="249"/>
    </location>
</feature>
<evidence type="ECO:0000256" key="1">
    <source>
        <dbReference type="SAM" id="MobiDB-lite"/>
    </source>
</evidence>
<dbReference type="PANTHER" id="PTHR28022:SF1">
    <property type="entry name" value="GPI MANNOSYLTRANSFERASE 2 SUBUNIT PGA1"/>
    <property type="match status" value="1"/>
</dbReference>
<dbReference type="PANTHER" id="PTHR28022">
    <property type="entry name" value="GPI MANNOSYLTRANSFERASE 2 SUBUNIT PGA1"/>
    <property type="match status" value="1"/>
</dbReference>
<proteinExistence type="predicted"/>
<gene>
    <name evidence="4" type="ORF">SLS63_005011</name>
</gene>
<feature type="compositionally biased region" description="Basic and acidic residues" evidence="1">
    <location>
        <begin position="131"/>
        <end position="143"/>
    </location>
</feature>
<feature type="transmembrane region" description="Helical" evidence="2">
    <location>
        <begin position="197"/>
        <end position="215"/>
    </location>
</feature>
<comment type="caution">
    <text evidence="4">The sequence shown here is derived from an EMBL/GenBank/DDBJ whole genome shotgun (WGS) entry which is preliminary data.</text>
</comment>
<evidence type="ECO:0000256" key="3">
    <source>
        <dbReference type="SAM" id="SignalP"/>
    </source>
</evidence>
<evidence type="ECO:0000256" key="2">
    <source>
        <dbReference type="SAM" id="Phobius"/>
    </source>
</evidence>
<dbReference type="Proteomes" id="UP001430848">
    <property type="component" value="Unassembled WGS sequence"/>
</dbReference>
<reference evidence="4 5" key="1">
    <citation type="submission" date="2024-02" db="EMBL/GenBank/DDBJ databases">
        <title>De novo assembly and annotation of 12 fungi associated with fruit tree decline syndrome in Ontario, Canada.</title>
        <authorList>
            <person name="Sulman M."/>
            <person name="Ellouze W."/>
            <person name="Ilyukhin E."/>
        </authorList>
    </citation>
    <scope>NUCLEOTIDE SEQUENCE [LARGE SCALE GENOMIC DNA]</scope>
    <source>
        <strain evidence="4 5">M169</strain>
    </source>
</reference>
<keyword evidence="2" id="KW-1133">Transmembrane helix</keyword>
<protein>
    <submittedName>
        <fullName evidence="4">Uncharacterized protein</fullName>
    </submittedName>
</protein>
<evidence type="ECO:0000313" key="4">
    <source>
        <dbReference type="EMBL" id="KAK7732333.1"/>
    </source>
</evidence>
<keyword evidence="3" id="KW-0732">Signal</keyword>
<feature type="region of interest" description="Disordered" evidence="1">
    <location>
        <begin position="123"/>
        <end position="148"/>
    </location>
</feature>
<evidence type="ECO:0000313" key="5">
    <source>
        <dbReference type="Proteomes" id="UP001430848"/>
    </source>
</evidence>
<name>A0ABR1PCL3_DIAER</name>
<keyword evidence="2" id="KW-0812">Transmembrane</keyword>
<sequence>MILASLICLTLGISLASANVEKTIFLGPEPVNIPDQQPSLSSLNIDTLTPEDWSLRTHLEAIFPTADFERGRSSWFILDNLTEGQRYEVRICWLAIQPTAFHLETHTLPAVFDTPELITSLHNYSTSRQDSPPRKATTREGERSTGGGEHLSSVLFLRIDAAADYFTTDRELMRRPEPVLADVILDPFVLNVLPRTLLPTVGYVILVAAASWVLASRLLMPWVRGLMVDGGGGQDDAGREKREEEKKTR</sequence>
<dbReference type="InterPro" id="IPR019433">
    <property type="entry name" value="GPI_ManTrfase_II_coact_Pga1"/>
</dbReference>
<dbReference type="EMBL" id="JAKNSF020000020">
    <property type="protein sequence ID" value="KAK7732333.1"/>
    <property type="molecule type" value="Genomic_DNA"/>
</dbReference>
<keyword evidence="2" id="KW-0472">Membrane</keyword>
<feature type="signal peptide" evidence="3">
    <location>
        <begin position="1"/>
        <end position="18"/>
    </location>
</feature>
<keyword evidence="5" id="KW-1185">Reference proteome</keyword>
<organism evidence="4 5">
    <name type="scientific">Diaporthe eres</name>
    <name type="common">Phomopsis oblonga</name>
    <dbReference type="NCBI Taxonomy" id="83184"/>
    <lineage>
        <taxon>Eukaryota</taxon>
        <taxon>Fungi</taxon>
        <taxon>Dikarya</taxon>
        <taxon>Ascomycota</taxon>
        <taxon>Pezizomycotina</taxon>
        <taxon>Sordariomycetes</taxon>
        <taxon>Sordariomycetidae</taxon>
        <taxon>Diaporthales</taxon>
        <taxon>Diaporthaceae</taxon>
        <taxon>Diaporthe</taxon>
        <taxon>Diaporthe eres species complex</taxon>
    </lineage>
</organism>